<name>A0AAV5W7L4_9BILA</name>
<protein>
    <recommendedName>
        <fullName evidence="6">Solute-binding protein family 3/N-terminal domain-containing protein</fullName>
    </recommendedName>
</protein>
<dbReference type="Gene3D" id="3.40.190.10">
    <property type="entry name" value="Periplasmic binding protein-like II"/>
    <property type="match status" value="1"/>
</dbReference>
<organism evidence="2 5">
    <name type="scientific">Pristionchus fissidentatus</name>
    <dbReference type="NCBI Taxonomy" id="1538716"/>
    <lineage>
        <taxon>Eukaryota</taxon>
        <taxon>Metazoa</taxon>
        <taxon>Ecdysozoa</taxon>
        <taxon>Nematoda</taxon>
        <taxon>Chromadorea</taxon>
        <taxon>Rhabditida</taxon>
        <taxon>Rhabditina</taxon>
        <taxon>Diplogasteromorpha</taxon>
        <taxon>Diplogasteroidea</taxon>
        <taxon>Neodiplogasteridae</taxon>
        <taxon>Pristionchus</taxon>
    </lineage>
</organism>
<dbReference type="EMBL" id="BTSY01000004">
    <property type="protein sequence ID" value="GMT25854.1"/>
    <property type="molecule type" value="Genomic_DNA"/>
</dbReference>
<evidence type="ECO:0008006" key="6">
    <source>
        <dbReference type="Google" id="ProtNLM"/>
    </source>
</evidence>
<reference evidence="2" key="1">
    <citation type="submission" date="2023-10" db="EMBL/GenBank/DDBJ databases">
        <title>Genome assembly of Pristionchus species.</title>
        <authorList>
            <person name="Yoshida K."/>
            <person name="Sommer R.J."/>
        </authorList>
    </citation>
    <scope>NUCLEOTIDE SEQUENCE</scope>
    <source>
        <strain evidence="2">RS5133</strain>
    </source>
</reference>
<proteinExistence type="predicted"/>
<gene>
    <name evidence="2" type="ORF">PFISCL1PPCAC_17151</name>
    <name evidence="3" type="ORF">PFISCL1PPCAC_17153</name>
    <name evidence="4" type="ORF">PFISCL1PPCAC_28647</name>
</gene>
<evidence type="ECO:0000313" key="2">
    <source>
        <dbReference type="EMBL" id="GMT25854.1"/>
    </source>
</evidence>
<dbReference type="EMBL" id="BTSY01000111">
    <property type="protein sequence ID" value="GMT37350.1"/>
    <property type="molecule type" value="Genomic_DNA"/>
</dbReference>
<evidence type="ECO:0000313" key="3">
    <source>
        <dbReference type="EMBL" id="GMT25856.1"/>
    </source>
</evidence>
<evidence type="ECO:0000256" key="1">
    <source>
        <dbReference type="SAM" id="Phobius"/>
    </source>
</evidence>
<evidence type="ECO:0000313" key="4">
    <source>
        <dbReference type="EMBL" id="GMT37350.1"/>
    </source>
</evidence>
<accession>A0AAV5W7L4</accession>
<dbReference type="EMBL" id="BTSY01000004">
    <property type="protein sequence ID" value="GMT25856.1"/>
    <property type="molecule type" value="Genomic_DNA"/>
</dbReference>
<comment type="caution">
    <text evidence="2">The sequence shown here is derived from an EMBL/GenBank/DDBJ whole genome shotgun (WGS) entry which is preliminary data.</text>
</comment>
<keyword evidence="5" id="KW-1185">Reference proteome</keyword>
<dbReference type="AlphaFoldDB" id="A0AAV5W7L4"/>
<feature type="transmembrane region" description="Helical" evidence="1">
    <location>
        <begin position="159"/>
        <end position="181"/>
    </location>
</feature>
<feature type="transmembrane region" description="Helical" evidence="1">
    <location>
        <begin position="376"/>
        <end position="396"/>
    </location>
</feature>
<keyword evidence="1" id="KW-0812">Transmembrane</keyword>
<keyword evidence="1" id="KW-1133">Transmembrane helix</keyword>
<evidence type="ECO:0000313" key="5">
    <source>
        <dbReference type="Proteomes" id="UP001432322"/>
    </source>
</evidence>
<feature type="transmembrane region" description="Helical" evidence="1">
    <location>
        <begin position="117"/>
        <end position="138"/>
    </location>
</feature>
<sequence>MPSMHDQLCPTGTLKLGFGSEAPPFVFQSPQGTYRGWFIRFWEEIGRAGGCQSLELVPYSSINLFLSSRLGEVVSTIQTIEIEEKDPPRFGYSVPEFAQTLLIESSSGGGAVEYTPLGYFTVLSLLPFLLLLLGYAASHAIEVVIKTTRSLRPTIETSNFAKIIINILDFLVLVSVSYFLFFTYQIWSSGYTGNSVINAMPETRSMSRIISQIREKETGIVVSTRGNPFSDKDMENIFLGGVGFLRGESLEERAAICCEIKGRVATAAPEELTSFNLAANGIKPKCAFRVVDKERGAPSIPTALTQGTPFSYIMQKNTSHTLTKAISFAQLSFFNRENMDRHLVREMDSKTLKEYWRAQPVRPPKMAASAMTMSSLPWPAGSLVVGLALSLGFFVGEQLFYRKYGQREEHDAPV</sequence>
<keyword evidence="1" id="KW-0472">Membrane</keyword>
<dbReference type="Proteomes" id="UP001432322">
    <property type="component" value="Unassembled WGS sequence"/>
</dbReference>